<sequence>MGDFHVIGDFQQTRVTVHVLSDGLHVRPSETKSSYSNPTNDATYHYVDPIPLLSFLFQRLIDTHKLDTHTRWEAPWFCSDVEDVSSNIWKSESNKNVWLFFLLLQRESNKIGTIG</sequence>
<accession>A0AA35YA43</accession>
<proteinExistence type="predicted"/>
<protein>
    <submittedName>
        <fullName evidence="1">Uncharacterized protein</fullName>
    </submittedName>
</protein>
<gene>
    <name evidence="1" type="ORF">LSALG_LOCUS5026</name>
</gene>
<name>A0AA35YA43_LACSI</name>
<reference evidence="1" key="1">
    <citation type="submission" date="2023-04" db="EMBL/GenBank/DDBJ databases">
        <authorList>
            <person name="Vijverberg K."/>
            <person name="Xiong W."/>
            <person name="Schranz E."/>
        </authorList>
    </citation>
    <scope>NUCLEOTIDE SEQUENCE</scope>
</reference>
<evidence type="ECO:0000313" key="1">
    <source>
        <dbReference type="EMBL" id="CAI9264376.1"/>
    </source>
</evidence>
<keyword evidence="2" id="KW-1185">Reference proteome</keyword>
<dbReference type="Proteomes" id="UP001177003">
    <property type="component" value="Chromosome 0"/>
</dbReference>
<organism evidence="1 2">
    <name type="scientific">Lactuca saligna</name>
    <name type="common">Willowleaf lettuce</name>
    <dbReference type="NCBI Taxonomy" id="75948"/>
    <lineage>
        <taxon>Eukaryota</taxon>
        <taxon>Viridiplantae</taxon>
        <taxon>Streptophyta</taxon>
        <taxon>Embryophyta</taxon>
        <taxon>Tracheophyta</taxon>
        <taxon>Spermatophyta</taxon>
        <taxon>Magnoliopsida</taxon>
        <taxon>eudicotyledons</taxon>
        <taxon>Gunneridae</taxon>
        <taxon>Pentapetalae</taxon>
        <taxon>asterids</taxon>
        <taxon>campanulids</taxon>
        <taxon>Asterales</taxon>
        <taxon>Asteraceae</taxon>
        <taxon>Cichorioideae</taxon>
        <taxon>Cichorieae</taxon>
        <taxon>Lactucinae</taxon>
        <taxon>Lactuca</taxon>
    </lineage>
</organism>
<dbReference type="AlphaFoldDB" id="A0AA35YA43"/>
<evidence type="ECO:0000313" key="2">
    <source>
        <dbReference type="Proteomes" id="UP001177003"/>
    </source>
</evidence>
<dbReference type="EMBL" id="OX465086">
    <property type="protein sequence ID" value="CAI9264376.1"/>
    <property type="molecule type" value="Genomic_DNA"/>
</dbReference>